<sequence>MFETNSSIDLQKQMAERQSDTAGASSNARYAIFYAPEPGSPLDDLGSHWVGRDAMIGIPLPQPEVPGIPPSQLETLTEAPRHYGLHATIKSPFRLKSDESAQNLIAALEDFASRQAPVKVPLTLHEREGLIALRPAAPSAALSALAWDCVRALDNFRQPMSEREIQRRAVGFTRRQRELLEAWGTAQVDDLFRFHITLCARASAAESAAILRFLEHYLEPACRAPLSIDNLCVFEERDNEPMRCRARFRLGGG</sequence>
<dbReference type="Pfam" id="PF06299">
    <property type="entry name" value="DUF1045"/>
    <property type="match status" value="1"/>
</dbReference>
<evidence type="ECO:0000256" key="1">
    <source>
        <dbReference type="SAM" id="MobiDB-lite"/>
    </source>
</evidence>
<evidence type="ECO:0000313" key="2">
    <source>
        <dbReference type="EMBL" id="GAA5160377.1"/>
    </source>
</evidence>
<organism evidence="2 3">
    <name type="scientific">Viridibacterium curvum</name>
    <dbReference type="NCBI Taxonomy" id="1101404"/>
    <lineage>
        <taxon>Bacteria</taxon>
        <taxon>Pseudomonadati</taxon>
        <taxon>Pseudomonadota</taxon>
        <taxon>Betaproteobacteria</taxon>
        <taxon>Rhodocyclales</taxon>
        <taxon>Rhodocyclaceae</taxon>
        <taxon>Viridibacterium</taxon>
    </lineage>
</organism>
<dbReference type="EMBL" id="BAABLD010000002">
    <property type="protein sequence ID" value="GAA5160377.1"/>
    <property type="molecule type" value="Genomic_DNA"/>
</dbReference>
<dbReference type="Gene3D" id="3.90.1140.10">
    <property type="entry name" value="Cyclic phosphodiesterase"/>
    <property type="match status" value="1"/>
</dbReference>
<proteinExistence type="predicted"/>
<comment type="caution">
    <text evidence="2">The sequence shown here is derived from an EMBL/GenBank/DDBJ whole genome shotgun (WGS) entry which is preliminary data.</text>
</comment>
<name>A0ABP9QE24_9RHOO</name>
<protein>
    <submittedName>
        <fullName evidence="2">DUF1045 domain-containing protein</fullName>
    </submittedName>
</protein>
<keyword evidence="3" id="KW-1185">Reference proteome</keyword>
<evidence type="ECO:0000313" key="3">
    <source>
        <dbReference type="Proteomes" id="UP001500547"/>
    </source>
</evidence>
<accession>A0ABP9QE24</accession>
<dbReference type="RefSeq" id="WP_345531552.1">
    <property type="nucleotide sequence ID" value="NZ_BAABLD010000002.1"/>
</dbReference>
<gene>
    <name evidence="2" type="ORF">GCM10025770_08040</name>
</gene>
<dbReference type="InterPro" id="IPR009389">
    <property type="entry name" value="DUF1045"/>
</dbReference>
<feature type="compositionally biased region" description="Polar residues" evidence="1">
    <location>
        <begin position="1"/>
        <end position="10"/>
    </location>
</feature>
<dbReference type="Proteomes" id="UP001500547">
    <property type="component" value="Unassembled WGS sequence"/>
</dbReference>
<feature type="region of interest" description="Disordered" evidence="1">
    <location>
        <begin position="1"/>
        <end position="22"/>
    </location>
</feature>
<reference evidence="3" key="1">
    <citation type="journal article" date="2019" name="Int. J. Syst. Evol. Microbiol.">
        <title>The Global Catalogue of Microorganisms (GCM) 10K type strain sequencing project: providing services to taxonomists for standard genome sequencing and annotation.</title>
        <authorList>
            <consortium name="The Broad Institute Genomics Platform"/>
            <consortium name="The Broad Institute Genome Sequencing Center for Infectious Disease"/>
            <person name="Wu L."/>
            <person name="Ma J."/>
        </authorList>
    </citation>
    <scope>NUCLEOTIDE SEQUENCE [LARGE SCALE GENOMIC DNA]</scope>
    <source>
        <strain evidence="3">JCM 18715</strain>
    </source>
</reference>
<dbReference type="PIRSF" id="PIRSF033328">
    <property type="entry name" value="Phest_Mll4975"/>
    <property type="match status" value="1"/>
</dbReference>